<dbReference type="EMBL" id="LS423452">
    <property type="protein sequence ID" value="SPS06232.1"/>
    <property type="molecule type" value="Genomic_DNA"/>
</dbReference>
<name>A0A2X0R869_9PROT</name>
<evidence type="ECO:0000313" key="1">
    <source>
        <dbReference type="EMBL" id="SPS06232.1"/>
    </source>
</evidence>
<evidence type="ECO:0008006" key="2">
    <source>
        <dbReference type="Google" id="ProtNLM"/>
    </source>
</evidence>
<dbReference type="AlphaFoldDB" id="A0A2X0R869"/>
<protein>
    <recommendedName>
        <fullName evidence="2">Four helix bundle protein</fullName>
    </recommendedName>
</protein>
<proteinExistence type="predicted"/>
<reference evidence="1" key="1">
    <citation type="submission" date="2018-05" db="EMBL/GenBank/DDBJ databases">
        <authorList>
            <person name="Lanie J.A."/>
            <person name="Ng W.-L."/>
            <person name="Kazmierczak K.M."/>
            <person name="Andrzejewski T.M."/>
            <person name="Davidsen T.M."/>
            <person name="Wayne K.J."/>
            <person name="Tettelin H."/>
            <person name="Glass J.I."/>
            <person name="Rusch D."/>
            <person name="Podicherti R."/>
            <person name="Tsui H.-C.T."/>
            <person name="Winkler M.E."/>
        </authorList>
    </citation>
    <scope>NUCLEOTIDE SEQUENCE</scope>
    <source>
        <strain evidence="1">KNB</strain>
    </source>
</reference>
<sequence>MSTECEGLPQLDRQSLGSKTTKATLINVRETMVESLAVFEHIAKTYPLKESTGAQLLTMIAKIKEILKWI</sequence>
<gene>
    <name evidence="1" type="ORF">NITFAB_1822</name>
</gene>
<accession>A0A2X0R869</accession>
<organism evidence="1">
    <name type="scientific">Candidatus Nitrotoga fabula</name>
    <dbReference type="NCBI Taxonomy" id="2182327"/>
    <lineage>
        <taxon>Bacteria</taxon>
        <taxon>Pseudomonadati</taxon>
        <taxon>Pseudomonadota</taxon>
        <taxon>Betaproteobacteria</taxon>
        <taxon>Nitrosomonadales</taxon>
        <taxon>Gallionellaceae</taxon>
        <taxon>Candidatus Nitrotoga</taxon>
    </lineage>
</organism>